<proteinExistence type="predicted"/>
<reference evidence="3" key="1">
    <citation type="journal article" date="2013" name="Proc. Natl. Acad. Sci. U.S.A.">
        <title>Improving the coverage of the cyanobacterial phylum using diversity-driven genome sequencing.</title>
        <authorList>
            <person name="Shih P.M."/>
            <person name="Wu D."/>
            <person name="Latifi A."/>
            <person name="Axen S.D."/>
            <person name="Fewer D.P."/>
            <person name="Talla E."/>
            <person name="Calteau A."/>
            <person name="Cai F."/>
            <person name="Tandeau de Marsac N."/>
            <person name="Rippka R."/>
            <person name="Herdman M."/>
            <person name="Sivonen K."/>
            <person name="Coursin T."/>
            <person name="Laurent T."/>
            <person name="Goodwin L."/>
            <person name="Nolan M."/>
            <person name="Davenport K.W."/>
            <person name="Han C.S."/>
            <person name="Rubin E.M."/>
            <person name="Eisen J.A."/>
            <person name="Woyke T."/>
            <person name="Gugger M."/>
            <person name="Kerfeld C.A."/>
        </authorList>
    </citation>
    <scope>NUCLEOTIDE SEQUENCE [LARGE SCALE GENOMIC DNA]</scope>
    <source>
        <strain evidence="3">ATCC 27899 / PCC 7122</strain>
    </source>
</reference>
<evidence type="ECO:0000313" key="3">
    <source>
        <dbReference type="Proteomes" id="UP000010474"/>
    </source>
</evidence>
<dbReference type="AlphaFoldDB" id="K9ZJI9"/>
<dbReference type="OrthoDB" id="396512at2"/>
<sequence length="672" mass="79666">MNFRVKILRTCSKIINQYLFNQKNTKNIYTMTDVNQYVTDYLDYYCGLENSPGFAVLLKGEWGSGKTWFINKYREKLEAEIKKDEYQIIYITLYGVKNIDDIAYIFLEQSIPTLASSKWSKLGFNFIKLILNSQKIDLEKLKIDFSKYIVNNKKILIFDDLERCQIDISNIMGYMNYFVEQQGSKVIIIANEDIIFDNYKDTKEKLIGKTFNIAPDIDSALNGFIQNIEDSDIQKFLIKNTEFIKTLYEQAKCTNLRILKQIILDFERIYEKLLDKGKNKQEVLQEILQMLTIFSIEIKMANLQPKDITKLLDAQARRNINRRNGSLSEKSSDVQEDKNNLQEISDKYYYLQIYSPFPSAIWWEEFFDKGIVNSNELNEAIANKYYPDDNTPNWLRLVYRNRLNDDEFDKYLKIVESEFSNREYKDISIIKHIVGCFLYFSNNGLYVKTKEEILKDAKIYIDDLINNLNSNNQLDVLELINENKQDSSVSPVSNNDSRLMFYSQDSQEFKDFYNYIHEVLNEKLSNPQYMGNLAQELLEIMKNDVKEFDSIICTQSFANKKIRHKYNEIPVLKYIRCQDFIETILYMEYDKKKYVFWALEERYKPIYLHSYPELIEEIEWLKMVQDLLLKEVDKRQGKLSGYQLKELIETNLSKVISTLEDIQIQQVNKSVN</sequence>
<dbReference type="STRING" id="272123.Anacy_3095"/>
<dbReference type="EMBL" id="CP003659">
    <property type="protein sequence ID" value="AFZ58510.1"/>
    <property type="molecule type" value="Genomic_DNA"/>
</dbReference>
<dbReference type="eggNOG" id="COG4928">
    <property type="taxonomic scope" value="Bacteria"/>
</dbReference>
<dbReference type="KEGG" id="acy:Anacy_3095"/>
<accession>K9ZJI9</accession>
<dbReference type="Pfam" id="PF07693">
    <property type="entry name" value="KAP_NTPase"/>
    <property type="match status" value="1"/>
</dbReference>
<dbReference type="PATRIC" id="fig|272123.3.peg.3376"/>
<keyword evidence="3" id="KW-1185">Reference proteome</keyword>
<dbReference type="InterPro" id="IPR011646">
    <property type="entry name" value="KAP_P-loop"/>
</dbReference>
<feature type="domain" description="KAP NTPase" evidence="1">
    <location>
        <begin position="37"/>
        <end position="272"/>
    </location>
</feature>
<dbReference type="Proteomes" id="UP000010474">
    <property type="component" value="Chromosome"/>
</dbReference>
<dbReference type="Gene3D" id="3.40.50.300">
    <property type="entry name" value="P-loop containing nucleotide triphosphate hydrolases"/>
    <property type="match status" value="1"/>
</dbReference>
<organism evidence="2 3">
    <name type="scientific">Anabaena cylindrica (strain ATCC 27899 / PCC 7122)</name>
    <dbReference type="NCBI Taxonomy" id="272123"/>
    <lineage>
        <taxon>Bacteria</taxon>
        <taxon>Bacillati</taxon>
        <taxon>Cyanobacteriota</taxon>
        <taxon>Cyanophyceae</taxon>
        <taxon>Nostocales</taxon>
        <taxon>Nostocaceae</taxon>
        <taxon>Anabaena</taxon>
    </lineage>
</organism>
<gene>
    <name evidence="2" type="ordered locus">Anacy_3095</name>
</gene>
<evidence type="ECO:0000259" key="1">
    <source>
        <dbReference type="Pfam" id="PF07693"/>
    </source>
</evidence>
<protein>
    <submittedName>
        <fullName evidence="2">KAP P-loop domain protein</fullName>
    </submittedName>
</protein>
<name>K9ZJI9_ANACC</name>
<evidence type="ECO:0000313" key="2">
    <source>
        <dbReference type="EMBL" id="AFZ58510.1"/>
    </source>
</evidence>
<dbReference type="HOGENOM" id="CLU_022182_0_0_3"/>
<dbReference type="InterPro" id="IPR027417">
    <property type="entry name" value="P-loop_NTPase"/>
</dbReference>
<dbReference type="SUPFAM" id="SSF52540">
    <property type="entry name" value="P-loop containing nucleoside triphosphate hydrolases"/>
    <property type="match status" value="1"/>
</dbReference>